<feature type="region of interest" description="Disordered" evidence="4">
    <location>
        <begin position="68"/>
        <end position="124"/>
    </location>
</feature>
<protein>
    <recommendedName>
        <fullName evidence="7">Zn(2)-C6 fungal-type domain-containing protein</fullName>
    </recommendedName>
</protein>
<dbReference type="InterPro" id="IPR052973">
    <property type="entry name" value="Fungal_sec-metab_reg_TF"/>
</dbReference>
<dbReference type="GO" id="GO:0000981">
    <property type="term" value="F:DNA-binding transcription factor activity, RNA polymerase II-specific"/>
    <property type="evidence" value="ECO:0007669"/>
    <property type="project" value="InterPro"/>
</dbReference>
<dbReference type="HOGENOM" id="CLU_005936_0_0_1"/>
<feature type="region of interest" description="Disordered" evidence="4">
    <location>
        <begin position="250"/>
        <end position="331"/>
    </location>
</feature>
<dbReference type="PANTHER" id="PTHR35392:SF2">
    <property type="entry name" value="ZN(II)2CYS6 TRANSCRIPTION FACTOR (EUROFUNG)"/>
    <property type="match status" value="1"/>
</dbReference>
<dbReference type="EMBL" id="KB822711">
    <property type="protein sequence ID" value="ETN46464.1"/>
    <property type="molecule type" value="Genomic_DNA"/>
</dbReference>
<keyword evidence="6" id="KW-1185">Reference proteome</keyword>
<dbReference type="eggNOG" id="ENOG502SJ77">
    <property type="taxonomic scope" value="Eukaryota"/>
</dbReference>
<dbReference type="InParanoid" id="W2SF01"/>
<evidence type="ECO:0000256" key="4">
    <source>
        <dbReference type="SAM" id="MobiDB-lite"/>
    </source>
</evidence>
<feature type="compositionally biased region" description="Polar residues" evidence="4">
    <location>
        <begin position="147"/>
        <end position="168"/>
    </location>
</feature>
<name>W2SF01_CYPE1</name>
<evidence type="ECO:0000313" key="5">
    <source>
        <dbReference type="EMBL" id="ETN46464.1"/>
    </source>
</evidence>
<dbReference type="Proteomes" id="UP000030752">
    <property type="component" value="Unassembled WGS sequence"/>
</dbReference>
<accession>W2SF01</accession>
<evidence type="ECO:0008006" key="7">
    <source>
        <dbReference type="Google" id="ProtNLM"/>
    </source>
</evidence>
<reference evidence="5 6" key="1">
    <citation type="submission" date="2013-03" db="EMBL/GenBank/DDBJ databases">
        <title>The Genome Sequence of Phialophora europaea CBS 101466.</title>
        <authorList>
            <consortium name="The Broad Institute Genomics Platform"/>
            <person name="Cuomo C."/>
            <person name="de Hoog S."/>
            <person name="Gorbushina A."/>
            <person name="Walker B."/>
            <person name="Young S.K."/>
            <person name="Zeng Q."/>
            <person name="Gargeya S."/>
            <person name="Fitzgerald M."/>
            <person name="Haas B."/>
            <person name="Abouelleil A."/>
            <person name="Allen A.W."/>
            <person name="Alvarado L."/>
            <person name="Arachchi H.M."/>
            <person name="Berlin A.M."/>
            <person name="Chapman S.B."/>
            <person name="Gainer-Dewar J."/>
            <person name="Goldberg J."/>
            <person name="Griggs A."/>
            <person name="Gujja S."/>
            <person name="Hansen M."/>
            <person name="Howarth C."/>
            <person name="Imamovic A."/>
            <person name="Ireland A."/>
            <person name="Larimer J."/>
            <person name="McCowan C."/>
            <person name="Murphy C."/>
            <person name="Pearson M."/>
            <person name="Poon T.W."/>
            <person name="Priest M."/>
            <person name="Roberts A."/>
            <person name="Saif S."/>
            <person name="Shea T."/>
            <person name="Sisk P."/>
            <person name="Sykes S."/>
            <person name="Wortman J."/>
            <person name="Nusbaum C."/>
            <person name="Birren B."/>
        </authorList>
    </citation>
    <scope>NUCLEOTIDE SEQUENCE [LARGE SCALE GENOMIC DNA]</scope>
    <source>
        <strain evidence="5 6">CBS 101466</strain>
    </source>
</reference>
<dbReference type="STRING" id="1220924.W2SF01"/>
<proteinExistence type="predicted"/>
<dbReference type="VEuPathDB" id="FungiDB:HMPREF1541_00649"/>
<gene>
    <name evidence="5" type="ORF">HMPREF1541_00649</name>
</gene>
<sequence>MGRPSNPLVGEYFRRGNKLKDKSNRYEHTCRKCGILDKTGRPEKLIDHLVKCPYLGQEEREDVLARHFNHRSGMRGERDGSSSRSATPPTYGGLEGLAEAARRVSAHEPPANPNTLPTSSVPIDPNIGYANTHFYENSVPAQALPPHSNNDTNQESQNIPNIHETSSPEVHNLYTIVDDLDDNEQDVNSVAETSTNPALALPQALSTSLSSPVPPTLTQQPAMPGHTESPVVFPSNNGFVPALHRTLAEPVHSSVPQTQSSTSSATPNQDSSHDSFSSPPATRAISPPKNIASVPDSYTIETNVASDTGDSPKAARPKRTSKLKPQQREKTAKVRQQGACIRCRLLKKPCSGEDPCQQCQNVHNPRMWRHPCQRVKLHEEITLYSAGLQLELANNNVRNLEEKHARIIDQPESYIRVSFGSSDASVSFRACRLRSTPSTEAQCQEPEVFLIEHSPSTISQTDLLKLNRYLKEEYAQLFDREQNSIMRGTLKLAKRLAADQNDEILYGALELYAATLLLVDEEIVIKLVLEEAGQPRQLQKPITKDTASLSYSLVRDQLCAAIESLAATHVHKLLIKLETRLQRPKASLFETYLACFLLLNCAERMCWLYRKWQSPETQPRPWPLQNQQASQLVQQGETMASVLHMIMDMRNVLPKPIVRDNGTLSGAPKACEDARSWFNEIDVSVEALRNLEERPYLANDCRSMDGRFWARTLAVDDKLDGLALGRVTTGAFRAV</sequence>
<keyword evidence="2" id="KW-0804">Transcription</keyword>
<evidence type="ECO:0000313" key="6">
    <source>
        <dbReference type="Proteomes" id="UP000030752"/>
    </source>
</evidence>
<evidence type="ECO:0000256" key="1">
    <source>
        <dbReference type="ARBA" id="ARBA00023015"/>
    </source>
</evidence>
<dbReference type="CDD" id="cd00067">
    <property type="entry name" value="GAL4"/>
    <property type="match status" value="1"/>
</dbReference>
<feature type="region of interest" description="Disordered" evidence="4">
    <location>
        <begin position="140"/>
        <end position="168"/>
    </location>
</feature>
<dbReference type="InterPro" id="IPR001138">
    <property type="entry name" value="Zn2Cys6_DnaBD"/>
</dbReference>
<feature type="compositionally biased region" description="Low complexity" evidence="4">
    <location>
        <begin position="250"/>
        <end position="264"/>
    </location>
</feature>
<evidence type="ECO:0000256" key="3">
    <source>
        <dbReference type="ARBA" id="ARBA00023242"/>
    </source>
</evidence>
<feature type="region of interest" description="Disordered" evidence="4">
    <location>
        <begin position="204"/>
        <end position="237"/>
    </location>
</feature>
<dbReference type="GeneID" id="19967988"/>
<feature type="compositionally biased region" description="Polar residues" evidence="4">
    <location>
        <begin position="299"/>
        <end position="309"/>
    </location>
</feature>
<dbReference type="OrthoDB" id="5417895at2759"/>
<evidence type="ECO:0000256" key="2">
    <source>
        <dbReference type="ARBA" id="ARBA00023163"/>
    </source>
</evidence>
<dbReference type="AlphaFoldDB" id="W2SF01"/>
<dbReference type="PANTHER" id="PTHR35392">
    <property type="entry name" value="ZN(II)2CYS6 TRANSCRIPTION FACTOR (EUROFUNG)-RELATED-RELATED"/>
    <property type="match status" value="1"/>
</dbReference>
<dbReference type="RefSeq" id="XP_008711176.1">
    <property type="nucleotide sequence ID" value="XM_008712954.1"/>
</dbReference>
<feature type="compositionally biased region" description="Polar residues" evidence="4">
    <location>
        <begin position="265"/>
        <end position="280"/>
    </location>
</feature>
<organism evidence="5 6">
    <name type="scientific">Cyphellophora europaea (strain CBS 101466)</name>
    <name type="common">Phialophora europaea</name>
    <dbReference type="NCBI Taxonomy" id="1220924"/>
    <lineage>
        <taxon>Eukaryota</taxon>
        <taxon>Fungi</taxon>
        <taxon>Dikarya</taxon>
        <taxon>Ascomycota</taxon>
        <taxon>Pezizomycotina</taxon>
        <taxon>Eurotiomycetes</taxon>
        <taxon>Chaetothyriomycetidae</taxon>
        <taxon>Chaetothyriales</taxon>
        <taxon>Cyphellophoraceae</taxon>
        <taxon>Cyphellophora</taxon>
    </lineage>
</organism>
<keyword evidence="1" id="KW-0805">Transcription regulation</keyword>
<dbReference type="GO" id="GO:0008270">
    <property type="term" value="F:zinc ion binding"/>
    <property type="evidence" value="ECO:0007669"/>
    <property type="project" value="InterPro"/>
</dbReference>
<keyword evidence="3" id="KW-0539">Nucleus</keyword>